<dbReference type="EMBL" id="GEDC01027170">
    <property type="protein sequence ID" value="JAS10128.1"/>
    <property type="molecule type" value="Transcribed_RNA"/>
</dbReference>
<accession>A0A1B6C9G0</accession>
<gene>
    <name evidence="2" type="ORF">g.45022</name>
</gene>
<feature type="chain" id="PRO_5008580211" evidence="1">
    <location>
        <begin position="20"/>
        <end position="117"/>
    </location>
</feature>
<protein>
    <submittedName>
        <fullName evidence="2">Uncharacterized protein</fullName>
    </submittedName>
</protein>
<dbReference type="AlphaFoldDB" id="A0A1B6C9G0"/>
<reference evidence="2" key="1">
    <citation type="submission" date="2015-12" db="EMBL/GenBank/DDBJ databases">
        <title>De novo transcriptome assembly of four potential Pierce s Disease insect vectors from Arizona vineyards.</title>
        <authorList>
            <person name="Tassone E.E."/>
        </authorList>
    </citation>
    <scope>NUCLEOTIDE SEQUENCE</scope>
</reference>
<evidence type="ECO:0000256" key="1">
    <source>
        <dbReference type="SAM" id="SignalP"/>
    </source>
</evidence>
<feature type="signal peptide" evidence="1">
    <location>
        <begin position="1"/>
        <end position="19"/>
    </location>
</feature>
<proteinExistence type="predicted"/>
<keyword evidence="1" id="KW-0732">Signal</keyword>
<name>A0A1B6C9G0_9HEMI</name>
<sequence>MFCLLILIYFYNCLNISLSQGVQTINVLFVNEYGNTVAEKSIEVALNYLRKNPRYGINVEIIKIKSSDSDPQEFLNALCLKYNTSLKENKPPHFVLDTTLTGVISEAEVLYFKHTIK</sequence>
<evidence type="ECO:0000313" key="2">
    <source>
        <dbReference type="EMBL" id="JAS10128.1"/>
    </source>
</evidence>
<organism evidence="2">
    <name type="scientific">Clastoptera arizonana</name>
    <name type="common">Arizona spittle bug</name>
    <dbReference type="NCBI Taxonomy" id="38151"/>
    <lineage>
        <taxon>Eukaryota</taxon>
        <taxon>Metazoa</taxon>
        <taxon>Ecdysozoa</taxon>
        <taxon>Arthropoda</taxon>
        <taxon>Hexapoda</taxon>
        <taxon>Insecta</taxon>
        <taxon>Pterygota</taxon>
        <taxon>Neoptera</taxon>
        <taxon>Paraneoptera</taxon>
        <taxon>Hemiptera</taxon>
        <taxon>Auchenorrhyncha</taxon>
        <taxon>Cercopoidea</taxon>
        <taxon>Clastopteridae</taxon>
        <taxon>Clastoptera</taxon>
    </lineage>
</organism>